<evidence type="ECO:0000256" key="5">
    <source>
        <dbReference type="ARBA" id="ARBA00022419"/>
    </source>
</evidence>
<evidence type="ECO:0000256" key="11">
    <source>
        <dbReference type="PROSITE-ProRule" id="PRU10111"/>
    </source>
</evidence>
<evidence type="ECO:0000256" key="2">
    <source>
        <dbReference type="ARBA" id="ARBA00003670"/>
    </source>
</evidence>
<evidence type="ECO:0000256" key="12">
    <source>
        <dbReference type="PROSITE-ProRule" id="PRU10112"/>
    </source>
</evidence>
<evidence type="ECO:0000256" key="4">
    <source>
        <dbReference type="ARBA" id="ARBA00012305"/>
    </source>
</evidence>
<dbReference type="PANTHER" id="PTHR30523:SF6">
    <property type="entry name" value="PHOSPHOENOLPYRUVATE CARBOXYLASE"/>
    <property type="match status" value="1"/>
</dbReference>
<dbReference type="PANTHER" id="PTHR30523">
    <property type="entry name" value="PHOSPHOENOLPYRUVATE CARBOXYLASE"/>
    <property type="match status" value="1"/>
</dbReference>
<dbReference type="EC" id="4.1.1.31" evidence="4 10"/>
<gene>
    <name evidence="10 14" type="primary">ppc</name>
    <name evidence="14" type="ORF">RBB77_04905</name>
</gene>
<keyword evidence="7 10" id="KW-0456">Lyase</keyword>
<dbReference type="InterPro" id="IPR033129">
    <property type="entry name" value="PEPCASE_His_AS"/>
</dbReference>
<dbReference type="GO" id="GO:0000287">
    <property type="term" value="F:magnesium ion binding"/>
    <property type="evidence" value="ECO:0007669"/>
    <property type="project" value="UniProtKB-UniRule"/>
</dbReference>
<evidence type="ECO:0000256" key="8">
    <source>
        <dbReference type="ARBA" id="ARBA00023300"/>
    </source>
</evidence>
<dbReference type="SUPFAM" id="SSF51621">
    <property type="entry name" value="Phosphoenolpyruvate/pyruvate domain"/>
    <property type="match status" value="1"/>
</dbReference>
<dbReference type="GO" id="GO:0006099">
    <property type="term" value="P:tricarboxylic acid cycle"/>
    <property type="evidence" value="ECO:0007669"/>
    <property type="project" value="InterPro"/>
</dbReference>
<comment type="function">
    <text evidence="2 10">Forms oxaloacetate, a four-carbon dicarboxylic acid source for the tricarboxylic acid cycle.</text>
</comment>
<protein>
    <recommendedName>
        <fullName evidence="5 10">Phosphoenolpyruvate carboxylase</fullName>
        <shortName evidence="10">PEPC</shortName>
        <shortName evidence="10">PEPCase</shortName>
        <ecNumber evidence="4 10">4.1.1.31</ecNumber>
    </recommendedName>
</protein>
<dbReference type="GO" id="GO:0006107">
    <property type="term" value="P:oxaloacetate metabolic process"/>
    <property type="evidence" value="ECO:0007669"/>
    <property type="project" value="UniProtKB-UniRule"/>
</dbReference>
<evidence type="ECO:0000256" key="13">
    <source>
        <dbReference type="SAM" id="MobiDB-lite"/>
    </source>
</evidence>
<evidence type="ECO:0000256" key="3">
    <source>
        <dbReference type="ARBA" id="ARBA00008346"/>
    </source>
</evidence>
<dbReference type="KEGG" id="tpsc:RBB77_04905"/>
<dbReference type="GO" id="GO:0008964">
    <property type="term" value="F:phosphoenolpyruvate carboxylase activity"/>
    <property type="evidence" value="ECO:0007669"/>
    <property type="project" value="UniProtKB-UniRule"/>
</dbReference>
<evidence type="ECO:0000256" key="1">
    <source>
        <dbReference type="ARBA" id="ARBA00001946"/>
    </source>
</evidence>
<dbReference type="PROSITE" id="PS00781">
    <property type="entry name" value="PEPCASE_1"/>
    <property type="match status" value="1"/>
</dbReference>
<dbReference type="GO" id="GO:0005829">
    <property type="term" value="C:cytosol"/>
    <property type="evidence" value="ECO:0007669"/>
    <property type="project" value="TreeGrafter"/>
</dbReference>
<keyword evidence="8 10" id="KW-0120">Carbon dioxide fixation</keyword>
<dbReference type="InterPro" id="IPR018129">
    <property type="entry name" value="PEP_COase_Lys_AS"/>
</dbReference>
<keyword evidence="6 10" id="KW-0460">Magnesium</keyword>
<accession>A0AAU7ZTJ3</accession>
<evidence type="ECO:0000256" key="9">
    <source>
        <dbReference type="ARBA" id="ARBA00048995"/>
    </source>
</evidence>
<reference evidence="14" key="2">
    <citation type="journal article" date="2024" name="Environ. Microbiol.">
        <title>Genome analysis and description of Tunturibacter gen. nov. expands the diversity of Terriglobia in tundra soils.</title>
        <authorList>
            <person name="Messyasz A."/>
            <person name="Mannisto M.K."/>
            <person name="Kerkhof L.J."/>
            <person name="Haggblom M.M."/>
        </authorList>
    </citation>
    <scope>NUCLEOTIDE SEQUENCE</scope>
    <source>
        <strain evidence="14">X5P6</strain>
    </source>
</reference>
<dbReference type="InterPro" id="IPR022805">
    <property type="entry name" value="PEP_COase_bac/pln-type"/>
</dbReference>
<comment type="subunit">
    <text evidence="10">Homotetramer.</text>
</comment>
<dbReference type="NCBIfam" id="NF000584">
    <property type="entry name" value="PRK00009.1"/>
    <property type="match status" value="1"/>
</dbReference>
<dbReference type="GO" id="GO:0015977">
    <property type="term" value="P:carbon fixation"/>
    <property type="evidence" value="ECO:0007669"/>
    <property type="project" value="UniProtKB-UniRule"/>
</dbReference>
<sequence length="979" mass="109384">MPSLWSPTDWPQRLAELQAPTGELKEAPLRRDVRSLGMLLGEVLREQAGEPIYEAVEALRRIAIARREAEAPQIGAADQETATAHLQQALARVHTLDLPAAYQLTRAFGFYFELINLAETNHRKRRRLSLQLNQNSSSGSIQRGDLRGTLRRLREANFTAEQVHALLDRICVSPVFTAHPTEVARRSVMFKRRRISDLLEQLDRIPVPEHDLESLEHDLLAEITALWQTDDVRSARPTVLDEIRMALDYYESSLFDTLPVLYSEIATALGAEYPNKSSNPVTNKSEDSRPSTTPCIADLPQLITFGSWIGGDRDGNPFVTPQATRDALAMARSLLFTHYRRRLQNIFEQLASSIQQVPVSAELTALLDRYLSQLRTAGQNALGERFPHESIRLLIACTMMRLGATPQSAVPVPANPALKPYTRAAEMLSDLTTLRDSLIKNSGPRLAEMLIDPLLIEVRTYGLHLQTLDIRQHARVHAAAVAEVSAWCPSSSPDSLNLPSALSEQTAEVLDTFRTIAELKQTYSPESIRQYVISGATSAEDVLQVIWLARLGGVSVEATRPDADGRIDDPGLQPVPLFESIEDLQNAPAIMRKLWTSDIYKPLLASWNRHQEVMLGYSDSNKDGGMITSTWEIWKAHRALHEVARECNVTLRLFHGRGGTVGRGGGPTHRAIFAQPVDSFTGELRITEQGEVLNWKYSDVVLAERNLELMIAASLDALARPDAALQHDAKIPHLTGEILPAWEAALDQLSATSYEFYRQHIVDNPDTFTYFEQATPVAELEHARLGSRPAKRSGKKSMADLRAIPWVFGWMQSRQLVPAYFGVGHALHHFIQSNPEGPESGLAQLRTMARDFPLFLDIIRNVEMALAKADFGIARLYASLVEDEALRDRVFTTLEDEFNLTHRMILEITKQKSLLQTNPVLERSIRLRNPYVDPMSLIQVELMRRKRAAQAKGDLDSPELDRAISATINGISAGLRNTG</sequence>
<evidence type="ECO:0000256" key="10">
    <source>
        <dbReference type="HAMAP-Rule" id="MF_00595"/>
    </source>
</evidence>
<dbReference type="AlphaFoldDB" id="A0AAU7ZTJ3"/>
<dbReference type="EMBL" id="CP132942">
    <property type="protein sequence ID" value="XCB34236.1"/>
    <property type="molecule type" value="Genomic_DNA"/>
</dbReference>
<feature type="active site" evidence="10 11">
    <location>
        <position position="179"/>
    </location>
</feature>
<dbReference type="InterPro" id="IPR015813">
    <property type="entry name" value="Pyrv/PenolPyrv_kinase-like_dom"/>
</dbReference>
<evidence type="ECO:0000313" key="14">
    <source>
        <dbReference type="EMBL" id="XCB34236.1"/>
    </source>
</evidence>
<feature type="active site" evidence="10 12">
    <location>
        <position position="622"/>
    </location>
</feature>
<dbReference type="Pfam" id="PF00311">
    <property type="entry name" value="PEPcase"/>
    <property type="match status" value="2"/>
</dbReference>
<organism evidence="14">
    <name type="scientific">Tunturiibacter psychrotolerans</name>
    <dbReference type="NCBI Taxonomy" id="3069686"/>
    <lineage>
        <taxon>Bacteria</taxon>
        <taxon>Pseudomonadati</taxon>
        <taxon>Acidobacteriota</taxon>
        <taxon>Terriglobia</taxon>
        <taxon>Terriglobales</taxon>
        <taxon>Acidobacteriaceae</taxon>
        <taxon>Tunturiibacter</taxon>
    </lineage>
</organism>
<reference evidence="14" key="1">
    <citation type="submission" date="2023-08" db="EMBL/GenBank/DDBJ databases">
        <authorList>
            <person name="Messyasz A."/>
            <person name="Mannisto M.K."/>
            <person name="Kerkhof L.J."/>
            <person name="Haggblom M."/>
        </authorList>
    </citation>
    <scope>NUCLEOTIDE SEQUENCE</scope>
    <source>
        <strain evidence="14">X5P6</strain>
    </source>
</reference>
<dbReference type="PROSITE" id="PS00393">
    <property type="entry name" value="PEPCASE_2"/>
    <property type="match status" value="1"/>
</dbReference>
<dbReference type="InterPro" id="IPR021135">
    <property type="entry name" value="PEP_COase"/>
</dbReference>
<evidence type="ECO:0000256" key="6">
    <source>
        <dbReference type="ARBA" id="ARBA00022842"/>
    </source>
</evidence>
<dbReference type="PRINTS" id="PR00150">
    <property type="entry name" value="PEPCARBXLASE"/>
</dbReference>
<feature type="region of interest" description="Disordered" evidence="13">
    <location>
        <begin position="273"/>
        <end position="293"/>
    </location>
</feature>
<name>A0AAU7ZTJ3_9BACT</name>
<dbReference type="Gene3D" id="1.20.1440.90">
    <property type="entry name" value="Phosphoenolpyruvate/pyruvate domain"/>
    <property type="match status" value="1"/>
</dbReference>
<comment type="cofactor">
    <cofactor evidence="1 10">
        <name>Mg(2+)</name>
        <dbReference type="ChEBI" id="CHEBI:18420"/>
    </cofactor>
</comment>
<proteinExistence type="inferred from homology"/>
<dbReference type="RefSeq" id="WP_353065183.1">
    <property type="nucleotide sequence ID" value="NZ_CP132942.1"/>
</dbReference>
<dbReference type="HAMAP" id="MF_00595">
    <property type="entry name" value="PEPcase_type1"/>
    <property type="match status" value="1"/>
</dbReference>
<comment type="similarity">
    <text evidence="3 10">Belongs to the PEPCase type 1 family.</text>
</comment>
<comment type="catalytic activity">
    <reaction evidence="9 10">
        <text>oxaloacetate + phosphate = phosphoenolpyruvate + hydrogencarbonate</text>
        <dbReference type="Rhea" id="RHEA:28370"/>
        <dbReference type="ChEBI" id="CHEBI:16452"/>
        <dbReference type="ChEBI" id="CHEBI:17544"/>
        <dbReference type="ChEBI" id="CHEBI:43474"/>
        <dbReference type="ChEBI" id="CHEBI:58702"/>
        <dbReference type="EC" id="4.1.1.31"/>
    </reaction>
</comment>
<evidence type="ECO:0000256" key="7">
    <source>
        <dbReference type="ARBA" id="ARBA00023239"/>
    </source>
</evidence>